<reference evidence="1 2" key="1">
    <citation type="submission" date="2014-07" db="EMBL/GenBank/DDBJ databases">
        <title>Genome of Chryseobacterium soli DSM 19298.</title>
        <authorList>
            <person name="Stropko S.J."/>
            <person name="Pipes S.E."/>
            <person name="Newman J."/>
        </authorList>
    </citation>
    <scope>NUCLEOTIDE SEQUENCE [LARGE SCALE GENOMIC DNA]</scope>
    <source>
        <strain evidence="1 2">DSM 19298</strain>
    </source>
</reference>
<gene>
    <name evidence="1" type="ORF">IW15_13355</name>
</gene>
<accession>A0A086A751</accession>
<dbReference type="Proteomes" id="UP000028705">
    <property type="component" value="Unassembled WGS sequence"/>
</dbReference>
<dbReference type="EMBL" id="JPRH01000004">
    <property type="protein sequence ID" value="KFF12515.1"/>
    <property type="molecule type" value="Genomic_DNA"/>
</dbReference>
<evidence type="ECO:0000313" key="1">
    <source>
        <dbReference type="EMBL" id="KFF12515.1"/>
    </source>
</evidence>
<protein>
    <recommendedName>
        <fullName evidence="3">GLPGLI family protein</fullName>
    </recommendedName>
</protein>
<dbReference type="OrthoDB" id="1440774at2"/>
<evidence type="ECO:0008006" key="3">
    <source>
        <dbReference type="Google" id="ProtNLM"/>
    </source>
</evidence>
<evidence type="ECO:0000313" key="2">
    <source>
        <dbReference type="Proteomes" id="UP000028705"/>
    </source>
</evidence>
<organism evidence="1 2">
    <name type="scientific">Chryseobacterium soli</name>
    <dbReference type="NCBI Taxonomy" id="445961"/>
    <lineage>
        <taxon>Bacteria</taxon>
        <taxon>Pseudomonadati</taxon>
        <taxon>Bacteroidota</taxon>
        <taxon>Flavobacteriia</taxon>
        <taxon>Flavobacteriales</taxon>
        <taxon>Weeksellaceae</taxon>
        <taxon>Chryseobacterium group</taxon>
        <taxon>Chryseobacterium</taxon>
    </lineage>
</organism>
<dbReference type="Pfam" id="PF09697">
    <property type="entry name" value="Porph_ging"/>
    <property type="match status" value="1"/>
</dbReference>
<dbReference type="NCBIfam" id="TIGR01200">
    <property type="entry name" value="GLPGLI"/>
    <property type="match status" value="1"/>
</dbReference>
<keyword evidence="2" id="KW-1185">Reference proteome</keyword>
<name>A0A086A751_9FLAO</name>
<dbReference type="RefSeq" id="WP_034711758.1">
    <property type="nucleotide sequence ID" value="NZ_JPRH01000004.1"/>
</dbReference>
<sequence length="259" mass="30209">MRLTLFFLIISINFLFSQKDSSRIECKYLTSFLIDTTDSYTRKQEITSLLIGDHVSLFRSDAKARYDSLTNANVSMAVPKNGTYTIDFSNIPKAYFIQEIYYKNHNPIVYDKILNIVFAFEPENKIEWKLVNDTKTISTFTCKKAVGKYGKKQITAWYTDEIPFQEGPYNFKGLPGLIVEAYDENDFFHFTLKSLKNIKKPIEPITFSMKTDYPKFVKKRLDFQKDPIGAFFASTGRTVSKEQQERIIKMHRSKNNHLD</sequence>
<dbReference type="InterPro" id="IPR005901">
    <property type="entry name" value="GLPGLI"/>
</dbReference>
<dbReference type="AlphaFoldDB" id="A0A086A751"/>
<proteinExistence type="predicted"/>
<dbReference type="eggNOG" id="ENOG5033YIU">
    <property type="taxonomic scope" value="Bacteria"/>
</dbReference>
<comment type="caution">
    <text evidence="1">The sequence shown here is derived from an EMBL/GenBank/DDBJ whole genome shotgun (WGS) entry which is preliminary data.</text>
</comment>
<dbReference type="STRING" id="445961.IW15_13355"/>